<evidence type="ECO:0000259" key="1">
    <source>
        <dbReference type="Pfam" id="PF07110"/>
    </source>
</evidence>
<dbReference type="NCBIfam" id="TIGR02118">
    <property type="entry name" value="EthD family reductase"/>
    <property type="match status" value="1"/>
</dbReference>
<dbReference type="InterPro" id="IPR011008">
    <property type="entry name" value="Dimeric_a/b-barrel"/>
</dbReference>
<proteinExistence type="predicted"/>
<dbReference type="Proteomes" id="UP001501771">
    <property type="component" value="Unassembled WGS sequence"/>
</dbReference>
<dbReference type="EMBL" id="BAAAQR010000002">
    <property type="protein sequence ID" value="GAA2140418.1"/>
    <property type="molecule type" value="Genomic_DNA"/>
</dbReference>
<reference evidence="2 3" key="1">
    <citation type="journal article" date="2019" name="Int. J. Syst. Evol. Microbiol.">
        <title>The Global Catalogue of Microorganisms (GCM) 10K type strain sequencing project: providing services to taxonomists for standard genome sequencing and annotation.</title>
        <authorList>
            <consortium name="The Broad Institute Genomics Platform"/>
            <consortium name="The Broad Institute Genome Sequencing Center for Infectious Disease"/>
            <person name="Wu L."/>
            <person name="Ma J."/>
        </authorList>
    </citation>
    <scope>NUCLEOTIDE SEQUENCE [LARGE SCALE GENOMIC DNA]</scope>
    <source>
        <strain evidence="2 3">JCM 16022</strain>
    </source>
</reference>
<comment type="caution">
    <text evidence="2">The sequence shown here is derived from an EMBL/GenBank/DDBJ whole genome shotgun (WGS) entry which is preliminary data.</text>
</comment>
<keyword evidence="3" id="KW-1185">Reference proteome</keyword>
<dbReference type="Pfam" id="PF07110">
    <property type="entry name" value="EthD"/>
    <property type="match status" value="1"/>
</dbReference>
<dbReference type="InterPro" id="IPR009799">
    <property type="entry name" value="EthD_dom"/>
</dbReference>
<accession>A0ABN2ZD60</accession>
<dbReference type="Gene3D" id="3.30.70.100">
    <property type="match status" value="1"/>
</dbReference>
<dbReference type="SUPFAM" id="SSF54909">
    <property type="entry name" value="Dimeric alpha+beta barrel"/>
    <property type="match status" value="1"/>
</dbReference>
<protein>
    <submittedName>
        <fullName evidence="2">EthD family reductase</fullName>
    </submittedName>
</protein>
<feature type="domain" description="EthD" evidence="1">
    <location>
        <begin position="13"/>
        <end position="84"/>
    </location>
</feature>
<evidence type="ECO:0000313" key="3">
    <source>
        <dbReference type="Proteomes" id="UP001501771"/>
    </source>
</evidence>
<sequence>MHRMTIQYAAPSDPEGFDAHYRDVHVPLASRLPGLRRFTASHPRALGGADAPYLVAELWFSDVDAMKAALKSPAMADTAADAQAMTEKFEVAGMTMFTGLVTDVLA</sequence>
<organism evidence="2 3">
    <name type="scientific">Nocardioides koreensis</name>
    <dbReference type="NCBI Taxonomy" id="433651"/>
    <lineage>
        <taxon>Bacteria</taxon>
        <taxon>Bacillati</taxon>
        <taxon>Actinomycetota</taxon>
        <taxon>Actinomycetes</taxon>
        <taxon>Propionibacteriales</taxon>
        <taxon>Nocardioidaceae</taxon>
        <taxon>Nocardioides</taxon>
    </lineage>
</organism>
<evidence type="ECO:0000313" key="2">
    <source>
        <dbReference type="EMBL" id="GAA2140418.1"/>
    </source>
</evidence>
<name>A0ABN2ZD60_9ACTN</name>
<gene>
    <name evidence="2" type="ORF">GCM10009844_10040</name>
</gene>